<feature type="binding site" description="axial binding residue" evidence="8">
    <location>
        <position position="449"/>
    </location>
    <ligand>
        <name>heme</name>
        <dbReference type="ChEBI" id="CHEBI:30413"/>
    </ligand>
    <ligandPart>
        <name>Fe</name>
        <dbReference type="ChEBI" id="CHEBI:18248"/>
    </ligandPart>
</feature>
<evidence type="ECO:0000313" key="11">
    <source>
        <dbReference type="Proteomes" id="UP000019804"/>
    </source>
</evidence>
<comment type="cofactor">
    <cofactor evidence="1 8">
        <name>heme</name>
        <dbReference type="ChEBI" id="CHEBI:30413"/>
    </cofactor>
</comment>
<dbReference type="GeneID" id="63702242"/>
<organism evidence="10 11">
    <name type="scientific">Aspergillus ruber (strain CBS 135680)</name>
    <dbReference type="NCBI Taxonomy" id="1388766"/>
    <lineage>
        <taxon>Eukaryota</taxon>
        <taxon>Fungi</taxon>
        <taxon>Dikarya</taxon>
        <taxon>Ascomycota</taxon>
        <taxon>Pezizomycotina</taxon>
        <taxon>Eurotiomycetes</taxon>
        <taxon>Eurotiomycetidae</taxon>
        <taxon>Eurotiales</taxon>
        <taxon>Aspergillaceae</taxon>
        <taxon>Aspergillus</taxon>
        <taxon>Aspergillus subgen. Aspergillus</taxon>
    </lineage>
</organism>
<dbReference type="GO" id="GO:0020037">
    <property type="term" value="F:heme binding"/>
    <property type="evidence" value="ECO:0007669"/>
    <property type="project" value="InterPro"/>
</dbReference>
<evidence type="ECO:0000256" key="5">
    <source>
        <dbReference type="ARBA" id="ARBA00023002"/>
    </source>
</evidence>
<dbReference type="PANTHER" id="PTHR24305">
    <property type="entry name" value="CYTOCHROME P450"/>
    <property type="match status" value="1"/>
</dbReference>
<evidence type="ECO:0000313" key="10">
    <source>
        <dbReference type="EMBL" id="EYE96851.1"/>
    </source>
</evidence>
<dbReference type="Proteomes" id="UP000019804">
    <property type="component" value="Unassembled WGS sequence"/>
</dbReference>
<dbReference type="RefSeq" id="XP_040640539.1">
    <property type="nucleotide sequence ID" value="XM_040787118.1"/>
</dbReference>
<dbReference type="OrthoDB" id="1470350at2759"/>
<name>A0A017SJB0_ASPRC</name>
<evidence type="ECO:0000256" key="2">
    <source>
        <dbReference type="ARBA" id="ARBA00010617"/>
    </source>
</evidence>
<keyword evidence="4 8" id="KW-0479">Metal-binding</keyword>
<dbReference type="EMBL" id="KK088417">
    <property type="protein sequence ID" value="EYE96851.1"/>
    <property type="molecule type" value="Genomic_DNA"/>
</dbReference>
<dbReference type="GO" id="GO:0004497">
    <property type="term" value="F:monooxygenase activity"/>
    <property type="evidence" value="ECO:0007669"/>
    <property type="project" value="UniProtKB-KW"/>
</dbReference>
<sequence length="504" mass="58512">MALQTFNFPGFGSVLTAVSISLLVNVRYLQVISYVLGRAIYNVYLHPLSRYPGPRLAAISSLYYIYWTNNGQLHIKLKNLHDQYGDVVRIEPSSLVYRSAQPWKDIYGHRKSFVKDDKFFIPSPNGPNIQTTLDDVGHARQRRLLSHAFSKRALREQKSIIQLYIDMFMERLHQEVASHRETVDIPRWITYTNFDTIGDLAFGESFDCLRNNDYHPWLTILFDSIRVATFMRTVLIYPLCAFLITWIIPKSMNEKSDQHYQMSKDKVNRRLATKTNRLDFTSCILRYNEKEMTCQEIESNAALLIIAGSETTSTALSGCIYYLLTHPDVYHRLVNEIREAFCTQADITILSSAKVSLLYCVLEETLRLYSPVPGKIPRRVHKGDAIIDGNFVPEGISVSVAYYSALRASSNFAEAESFIPERWLDNKDPRLAFYNRDAFQLFSYGPRNCIGKNMVYAETRVFLAKVLWNFDMEFRDECRDWSNQHSYTFWQKTPLMVTLRPVMR</sequence>
<evidence type="ECO:0000256" key="7">
    <source>
        <dbReference type="ARBA" id="ARBA00023033"/>
    </source>
</evidence>
<dbReference type="InterPro" id="IPR036396">
    <property type="entry name" value="Cyt_P450_sf"/>
</dbReference>
<dbReference type="AlphaFoldDB" id="A0A017SJB0"/>
<evidence type="ECO:0000256" key="3">
    <source>
        <dbReference type="ARBA" id="ARBA00022617"/>
    </source>
</evidence>
<dbReference type="GO" id="GO:0005506">
    <property type="term" value="F:iron ion binding"/>
    <property type="evidence" value="ECO:0007669"/>
    <property type="project" value="InterPro"/>
</dbReference>
<evidence type="ECO:0000256" key="4">
    <source>
        <dbReference type="ARBA" id="ARBA00022723"/>
    </source>
</evidence>
<dbReference type="SUPFAM" id="SSF48264">
    <property type="entry name" value="Cytochrome P450"/>
    <property type="match status" value="1"/>
</dbReference>
<keyword evidence="5 9" id="KW-0560">Oxidoreductase</keyword>
<dbReference type="Gene3D" id="1.10.630.10">
    <property type="entry name" value="Cytochrome P450"/>
    <property type="match status" value="1"/>
</dbReference>
<dbReference type="InterPro" id="IPR001128">
    <property type="entry name" value="Cyt_P450"/>
</dbReference>
<evidence type="ECO:0000256" key="8">
    <source>
        <dbReference type="PIRSR" id="PIRSR602401-1"/>
    </source>
</evidence>
<dbReference type="InterPro" id="IPR050121">
    <property type="entry name" value="Cytochrome_P450_monoxygenase"/>
</dbReference>
<dbReference type="InterPro" id="IPR017972">
    <property type="entry name" value="Cyt_P450_CS"/>
</dbReference>
<keyword evidence="3 8" id="KW-0349">Heme</keyword>
<dbReference type="PRINTS" id="PR00385">
    <property type="entry name" value="P450"/>
</dbReference>
<dbReference type="PRINTS" id="PR00463">
    <property type="entry name" value="EP450I"/>
</dbReference>
<keyword evidence="11" id="KW-1185">Reference proteome</keyword>
<evidence type="ECO:0000256" key="1">
    <source>
        <dbReference type="ARBA" id="ARBA00001971"/>
    </source>
</evidence>
<reference evidence="11" key="1">
    <citation type="journal article" date="2014" name="Nat. Commun.">
        <title>Genomic adaptations of the halophilic Dead Sea filamentous fungus Eurotium rubrum.</title>
        <authorList>
            <person name="Kis-Papo T."/>
            <person name="Weig A.R."/>
            <person name="Riley R."/>
            <person name="Persoh D."/>
            <person name="Salamov A."/>
            <person name="Sun H."/>
            <person name="Lipzen A."/>
            <person name="Wasser S.P."/>
            <person name="Rambold G."/>
            <person name="Grigoriev I.V."/>
            <person name="Nevo E."/>
        </authorList>
    </citation>
    <scope>NUCLEOTIDE SEQUENCE [LARGE SCALE GENOMIC DNA]</scope>
    <source>
        <strain evidence="11">CBS 135680</strain>
    </source>
</reference>
<keyword evidence="7 9" id="KW-0503">Monooxygenase</keyword>
<keyword evidence="6 8" id="KW-0408">Iron</keyword>
<gene>
    <name evidence="10" type="ORF">EURHEDRAFT_529680</name>
</gene>
<dbReference type="PANTHER" id="PTHR24305:SF210">
    <property type="entry name" value="CYTOCHROME P450 MONOOXYGENASE ASQL-RELATED"/>
    <property type="match status" value="1"/>
</dbReference>
<protein>
    <submittedName>
        <fullName evidence="10">Toxin biosynthesis cytochrome P450 monooxygenase</fullName>
    </submittedName>
</protein>
<dbReference type="HOGENOM" id="CLU_001570_14_11_1"/>
<dbReference type="PROSITE" id="PS00086">
    <property type="entry name" value="CYTOCHROME_P450"/>
    <property type="match status" value="1"/>
</dbReference>
<dbReference type="Pfam" id="PF00067">
    <property type="entry name" value="p450"/>
    <property type="match status" value="1"/>
</dbReference>
<dbReference type="STRING" id="1388766.A0A017SJB0"/>
<comment type="similarity">
    <text evidence="2 9">Belongs to the cytochrome P450 family.</text>
</comment>
<evidence type="ECO:0000256" key="9">
    <source>
        <dbReference type="RuleBase" id="RU000461"/>
    </source>
</evidence>
<proteinExistence type="inferred from homology"/>
<dbReference type="CDD" id="cd11058">
    <property type="entry name" value="CYP60B-like"/>
    <property type="match status" value="1"/>
</dbReference>
<accession>A0A017SJB0</accession>
<dbReference type="GO" id="GO:0016705">
    <property type="term" value="F:oxidoreductase activity, acting on paired donors, with incorporation or reduction of molecular oxygen"/>
    <property type="evidence" value="ECO:0007669"/>
    <property type="project" value="InterPro"/>
</dbReference>
<evidence type="ECO:0000256" key="6">
    <source>
        <dbReference type="ARBA" id="ARBA00023004"/>
    </source>
</evidence>
<dbReference type="InterPro" id="IPR002401">
    <property type="entry name" value="Cyt_P450_E_grp-I"/>
</dbReference>